<dbReference type="Pfam" id="PF00753">
    <property type="entry name" value="Lactamase_B"/>
    <property type="match status" value="1"/>
</dbReference>
<dbReference type="InterPro" id="IPR051013">
    <property type="entry name" value="MBL_superfamily_lactonases"/>
</dbReference>
<dbReference type="PANTHER" id="PTHR42978:SF5">
    <property type="entry name" value="METALLO-BETA-LACTAMASE DOMAIN-CONTAINING PROTEIN"/>
    <property type="match status" value="1"/>
</dbReference>
<dbReference type="PANTHER" id="PTHR42978">
    <property type="entry name" value="QUORUM-QUENCHING LACTONASE YTNP-RELATED-RELATED"/>
    <property type="match status" value="1"/>
</dbReference>
<dbReference type="Gene3D" id="3.60.15.10">
    <property type="entry name" value="Ribonuclease Z/Hydroxyacylglutathione hydrolase-like"/>
    <property type="match status" value="1"/>
</dbReference>
<comment type="caution">
    <text evidence="6">The sequence shown here is derived from an EMBL/GenBank/DDBJ whole genome shotgun (WGS) entry which is preliminary data.</text>
</comment>
<dbReference type="GeneID" id="41973427"/>
<dbReference type="GO" id="GO:0016787">
    <property type="term" value="F:hydrolase activity"/>
    <property type="evidence" value="ECO:0007669"/>
    <property type="project" value="UniProtKB-KW"/>
</dbReference>
<evidence type="ECO:0000256" key="4">
    <source>
        <dbReference type="ARBA" id="ARBA00022833"/>
    </source>
</evidence>
<reference evidence="6 7" key="1">
    <citation type="submission" date="2019-06" db="EMBL/GenBank/DDBJ databases">
        <title>Draft genome sequence of the filamentous fungus Phialemoniopsis curvata isolated from diesel fuel.</title>
        <authorList>
            <person name="Varaljay V.A."/>
            <person name="Lyon W.J."/>
            <person name="Crouch A.L."/>
            <person name="Drake C.E."/>
            <person name="Hollomon J.M."/>
            <person name="Nadeau L.J."/>
            <person name="Nunn H.S."/>
            <person name="Stevenson B.S."/>
            <person name="Bojanowski C.L."/>
            <person name="Crookes-Goodson W.J."/>
        </authorList>
    </citation>
    <scope>NUCLEOTIDE SEQUENCE [LARGE SCALE GENOMIC DNA]</scope>
    <source>
        <strain evidence="6 7">D216</strain>
    </source>
</reference>
<evidence type="ECO:0000313" key="6">
    <source>
        <dbReference type="EMBL" id="TPX13509.1"/>
    </source>
</evidence>
<dbReference type="InterPro" id="IPR001279">
    <property type="entry name" value="Metallo-B-lactamas"/>
</dbReference>
<evidence type="ECO:0000256" key="1">
    <source>
        <dbReference type="ARBA" id="ARBA00007749"/>
    </source>
</evidence>
<dbReference type="Proteomes" id="UP000319257">
    <property type="component" value="Unassembled WGS sequence"/>
</dbReference>
<evidence type="ECO:0000259" key="5">
    <source>
        <dbReference type="Pfam" id="PF00753"/>
    </source>
</evidence>
<gene>
    <name evidence="6" type="ORF">E0L32_005980</name>
</gene>
<dbReference type="InParanoid" id="A0A507B7X7"/>
<protein>
    <recommendedName>
        <fullName evidence="5">Metallo-beta-lactamase domain-containing protein</fullName>
    </recommendedName>
</protein>
<dbReference type="AlphaFoldDB" id="A0A507B7X7"/>
<evidence type="ECO:0000313" key="7">
    <source>
        <dbReference type="Proteomes" id="UP000319257"/>
    </source>
</evidence>
<comment type="similarity">
    <text evidence="1">Belongs to the metallo-beta-lactamase superfamily.</text>
</comment>
<name>A0A507B7X7_9PEZI</name>
<keyword evidence="3" id="KW-0378">Hydrolase</keyword>
<keyword evidence="4" id="KW-0862">Zinc</keyword>
<dbReference type="EMBL" id="SKBQ01000033">
    <property type="protein sequence ID" value="TPX13509.1"/>
    <property type="molecule type" value="Genomic_DNA"/>
</dbReference>
<sequence length="358" mass="39962">MESPLGVAIPASNSTVSVSIIDTTSWAYKIPCRDLFYPRFAGLDTFDICSYAFLITHNNRHVLFDLGIKKDWEELVPDTVARLKRSGTSVVVEKELVDILRDGGTDLNDIDAVVHIHWDHTGNLASFPPSTDLVVGPGIVDRFMPGWPTVADSHFRESDVLGRKITGLENQRFTIDIGGLRGYDYFGDGSFYLLNAPGHSLGHINALARTSADPDTYIFLAADSVHLAGEVRPTHSLPLPDEIDVPNIVPRPCPAEHLLQIHPRASRMLQFLGLDRCFPEDLDAAEKTIESIEKFDADERVLVVWAHDVTMYKTLEYYPAIANGWKAKGWKGTGRWAFLSDLQKIANEQKVKSQHEEL</sequence>
<organism evidence="6 7">
    <name type="scientific">Thyridium curvatum</name>
    <dbReference type="NCBI Taxonomy" id="1093900"/>
    <lineage>
        <taxon>Eukaryota</taxon>
        <taxon>Fungi</taxon>
        <taxon>Dikarya</taxon>
        <taxon>Ascomycota</taxon>
        <taxon>Pezizomycotina</taxon>
        <taxon>Sordariomycetes</taxon>
        <taxon>Sordariomycetidae</taxon>
        <taxon>Thyridiales</taxon>
        <taxon>Thyridiaceae</taxon>
        <taxon>Thyridium</taxon>
    </lineage>
</organism>
<dbReference type="InterPro" id="IPR036866">
    <property type="entry name" value="RibonucZ/Hydroxyglut_hydro"/>
</dbReference>
<keyword evidence="7" id="KW-1185">Reference proteome</keyword>
<evidence type="ECO:0000256" key="3">
    <source>
        <dbReference type="ARBA" id="ARBA00022801"/>
    </source>
</evidence>
<keyword evidence="2" id="KW-0479">Metal-binding</keyword>
<dbReference type="CDD" id="cd07730">
    <property type="entry name" value="metallo-hydrolase-like_MBL-fold"/>
    <property type="match status" value="1"/>
</dbReference>
<proteinExistence type="inferred from homology"/>
<accession>A0A507B7X7</accession>
<dbReference type="RefSeq" id="XP_030995220.1">
    <property type="nucleotide sequence ID" value="XM_031140561.1"/>
</dbReference>
<dbReference type="GO" id="GO:0046872">
    <property type="term" value="F:metal ion binding"/>
    <property type="evidence" value="ECO:0007669"/>
    <property type="project" value="UniProtKB-KW"/>
</dbReference>
<dbReference type="OrthoDB" id="10250730at2759"/>
<dbReference type="SUPFAM" id="SSF56281">
    <property type="entry name" value="Metallo-hydrolase/oxidoreductase"/>
    <property type="match status" value="1"/>
</dbReference>
<feature type="domain" description="Metallo-beta-lactamase" evidence="5">
    <location>
        <begin position="51"/>
        <end position="183"/>
    </location>
</feature>
<evidence type="ECO:0000256" key="2">
    <source>
        <dbReference type="ARBA" id="ARBA00022723"/>
    </source>
</evidence>